<keyword evidence="2" id="KW-0812">Transmembrane</keyword>
<feature type="region of interest" description="Disordered" evidence="1">
    <location>
        <begin position="1"/>
        <end position="20"/>
    </location>
</feature>
<feature type="transmembrane region" description="Helical" evidence="2">
    <location>
        <begin position="26"/>
        <end position="50"/>
    </location>
</feature>
<proteinExistence type="predicted"/>
<reference evidence="3 4" key="1">
    <citation type="submission" date="2016-08" db="EMBL/GenBank/DDBJ databases">
        <title>Complete genome sequence of Mycobacterium shinshuense, a subspecies of M. ulcerans.</title>
        <authorList>
            <person name="Yoshida M."/>
            <person name="Ogura Y."/>
            <person name="Hayashi T."/>
            <person name="Hoshino Y."/>
        </authorList>
    </citation>
    <scope>NUCLEOTIDE SEQUENCE [LARGE SCALE GENOMIC DNA]</scope>
    <source>
        <strain evidence="4">ATCC 33728</strain>
    </source>
</reference>
<name>A0A1B4Y9V0_MYCUL</name>
<dbReference type="GeneID" id="93439709"/>
<keyword evidence="2" id="KW-1133">Transmembrane helix</keyword>
<dbReference type="Proteomes" id="UP000218067">
    <property type="component" value="Chromosome"/>
</dbReference>
<evidence type="ECO:0000313" key="4">
    <source>
        <dbReference type="Proteomes" id="UP000218067"/>
    </source>
</evidence>
<dbReference type="RefSeq" id="WP_012396896.1">
    <property type="nucleotide sequence ID" value="NZ_AP017624.1"/>
</dbReference>
<evidence type="ECO:0000313" key="3">
    <source>
        <dbReference type="EMBL" id="BAV43835.1"/>
    </source>
</evidence>
<organism evidence="3 4">
    <name type="scientific">Mycobacterium ulcerans subsp. shinshuense</name>
    <dbReference type="NCBI Taxonomy" id="1124626"/>
    <lineage>
        <taxon>Bacteria</taxon>
        <taxon>Bacillati</taxon>
        <taxon>Actinomycetota</taxon>
        <taxon>Actinomycetes</taxon>
        <taxon>Mycobacteriales</taxon>
        <taxon>Mycobacteriaceae</taxon>
        <taxon>Mycobacterium</taxon>
        <taxon>Mycobacterium ulcerans group</taxon>
    </lineage>
</organism>
<protein>
    <submittedName>
        <fullName evidence="3">Uncharacterized protein</fullName>
    </submittedName>
</protein>
<evidence type="ECO:0000256" key="2">
    <source>
        <dbReference type="SAM" id="Phobius"/>
    </source>
</evidence>
<accession>A0A1B4Y9V0</accession>
<gene>
    <name evidence="3" type="ORF">SHTP_5001</name>
</gene>
<evidence type="ECO:0000256" key="1">
    <source>
        <dbReference type="SAM" id="MobiDB-lite"/>
    </source>
</evidence>
<keyword evidence="2" id="KW-0472">Membrane</keyword>
<dbReference type="EMBL" id="AP017624">
    <property type="protein sequence ID" value="BAV43835.1"/>
    <property type="molecule type" value="Genomic_DNA"/>
</dbReference>
<feature type="compositionally biased region" description="Polar residues" evidence="1">
    <location>
        <begin position="8"/>
        <end position="20"/>
    </location>
</feature>
<sequence>MATHSYGPGSTPSPKSHSGSPTWNHAYVIAALRAGLIALALLGVLALIVLY</sequence>
<dbReference type="AlphaFoldDB" id="A0A1B4Y9V0"/>